<organism evidence="1 2">
    <name type="scientific">Corallococcus aberystwythensis</name>
    <dbReference type="NCBI Taxonomy" id="2316722"/>
    <lineage>
        <taxon>Bacteria</taxon>
        <taxon>Pseudomonadati</taxon>
        <taxon>Myxococcota</taxon>
        <taxon>Myxococcia</taxon>
        <taxon>Myxococcales</taxon>
        <taxon>Cystobacterineae</taxon>
        <taxon>Myxococcaceae</taxon>
        <taxon>Corallococcus</taxon>
    </lineage>
</organism>
<accession>A0A3A8QVY2</accession>
<gene>
    <name evidence="1" type="ORF">D7W81_04900</name>
</gene>
<reference evidence="2" key="1">
    <citation type="submission" date="2018-09" db="EMBL/GenBank/DDBJ databases">
        <authorList>
            <person name="Livingstone P.G."/>
            <person name="Whitworth D.E."/>
        </authorList>
    </citation>
    <scope>NUCLEOTIDE SEQUENCE [LARGE SCALE GENOMIC DNA]</scope>
    <source>
        <strain evidence="2">AB050A</strain>
    </source>
</reference>
<evidence type="ECO:0000313" key="1">
    <source>
        <dbReference type="EMBL" id="RKH72929.1"/>
    </source>
</evidence>
<dbReference type="EMBL" id="RAWK01000019">
    <property type="protein sequence ID" value="RKH72929.1"/>
    <property type="molecule type" value="Genomic_DNA"/>
</dbReference>
<keyword evidence="2" id="KW-1185">Reference proteome</keyword>
<comment type="caution">
    <text evidence="1">The sequence shown here is derived from an EMBL/GenBank/DDBJ whole genome shotgun (WGS) entry which is preliminary data.</text>
</comment>
<dbReference type="AlphaFoldDB" id="A0A3A8QVY2"/>
<name>A0A3A8QVY2_9BACT</name>
<dbReference type="Proteomes" id="UP000267003">
    <property type="component" value="Unassembled WGS sequence"/>
</dbReference>
<sequence>MRMGRGVEGFEFALRNARQQQTQLKAMRMEKELASNAERIRYLEGHIAQALASGAHAPLPTTTPALSNVGPSGSTSSAFCAGTITFNITFDYGMVDGAVTTHAEWSEFGPHAEMTRNIHTYAYAWTPDHSSYQEDSDSSGPIGGTCCYFQESFAAVGVTFSPKLYGSAYIVGTSGCNDMLFYEDSNY</sequence>
<protein>
    <submittedName>
        <fullName evidence="1">Uncharacterized protein</fullName>
    </submittedName>
</protein>
<evidence type="ECO:0000313" key="2">
    <source>
        <dbReference type="Proteomes" id="UP000267003"/>
    </source>
</evidence>
<proteinExistence type="predicted"/>